<evidence type="ECO:0000313" key="2">
    <source>
        <dbReference type="Proteomes" id="UP000008206"/>
    </source>
</evidence>
<sequence>MNNMDKKRKPKMINFNLQKETDEQKILKFFANRLIQVANDPQVIWEITKNDNNPIKLDEQELKQVLELLKEKLKNQELSPQIYDQIIAAIERNP</sequence>
<dbReference type="EMBL" id="CP002201">
    <property type="protein sequence ID" value="ADN18568.1"/>
    <property type="molecule type" value="Genomic_DNA"/>
</dbReference>
<accession>E0UNN8</accession>
<keyword evidence="1" id="KW-0614">Plasmid</keyword>
<geneLocation type="plasmid" evidence="1 2">
    <name>Cy782203</name>
</geneLocation>
<dbReference type="KEGG" id="cyj:Cyan7822_6928"/>
<dbReference type="AlphaFoldDB" id="E0UNN8"/>
<keyword evidence="2" id="KW-1185">Reference proteome</keyword>
<name>E0UNN8_GLOV7</name>
<gene>
    <name evidence="1" type="ordered locus">Cyan7822_6928</name>
</gene>
<protein>
    <submittedName>
        <fullName evidence="1">Uncharacterized protein</fullName>
    </submittedName>
</protein>
<dbReference type="HOGENOM" id="CLU_2422013_0_0_3"/>
<evidence type="ECO:0000313" key="1">
    <source>
        <dbReference type="EMBL" id="ADN18568.1"/>
    </source>
</evidence>
<reference evidence="2" key="1">
    <citation type="journal article" date="2011" name="MBio">
        <title>Novel metabolic attributes of the genus Cyanothece, comprising a group of unicellular nitrogen-fixing Cyanobacteria.</title>
        <authorList>
            <person name="Bandyopadhyay A."/>
            <person name="Elvitigala T."/>
            <person name="Welsh E."/>
            <person name="Stockel J."/>
            <person name="Liberton M."/>
            <person name="Min H."/>
            <person name="Sherman L.A."/>
            <person name="Pakrasi H.B."/>
        </authorList>
    </citation>
    <scope>NUCLEOTIDE SEQUENCE [LARGE SCALE GENOMIC DNA]</scope>
    <source>
        <strain evidence="2">PCC 7822</strain>
        <plasmid evidence="2">Cy782203</plasmid>
    </source>
</reference>
<organism evidence="1 2">
    <name type="scientific">Gloeothece verrucosa (strain PCC 7822)</name>
    <name type="common">Cyanothece sp. (strain PCC 7822)</name>
    <dbReference type="NCBI Taxonomy" id="497965"/>
    <lineage>
        <taxon>Bacteria</taxon>
        <taxon>Bacillati</taxon>
        <taxon>Cyanobacteriota</taxon>
        <taxon>Cyanophyceae</taxon>
        <taxon>Oscillatoriophycideae</taxon>
        <taxon>Chroococcales</taxon>
        <taxon>Aphanothecaceae</taxon>
        <taxon>Gloeothece</taxon>
        <taxon>Gloeothece verrucosa</taxon>
    </lineage>
</organism>
<dbReference type="Proteomes" id="UP000008206">
    <property type="component" value="Plasmid Cy782203"/>
</dbReference>
<proteinExistence type="predicted"/>